<evidence type="ECO:0000313" key="3">
    <source>
        <dbReference type="EMBL" id="TBU30420.1"/>
    </source>
</evidence>
<gene>
    <name evidence="3" type="ORF">BD311DRAFT_754843</name>
</gene>
<proteinExistence type="predicted"/>
<organism evidence="3">
    <name type="scientific">Dichomitus squalens</name>
    <dbReference type="NCBI Taxonomy" id="114155"/>
    <lineage>
        <taxon>Eukaryota</taxon>
        <taxon>Fungi</taxon>
        <taxon>Dikarya</taxon>
        <taxon>Basidiomycota</taxon>
        <taxon>Agaricomycotina</taxon>
        <taxon>Agaricomycetes</taxon>
        <taxon>Polyporales</taxon>
        <taxon>Polyporaceae</taxon>
        <taxon>Dichomitus</taxon>
    </lineage>
</organism>
<reference evidence="3" key="1">
    <citation type="submission" date="2019-01" db="EMBL/GenBank/DDBJ databases">
        <title>Draft genome sequences of three monokaryotic isolates of the white-rot basidiomycete fungus Dichomitus squalens.</title>
        <authorList>
            <consortium name="DOE Joint Genome Institute"/>
            <person name="Lopez S.C."/>
            <person name="Andreopoulos B."/>
            <person name="Pangilinan J."/>
            <person name="Lipzen A."/>
            <person name="Riley R."/>
            <person name="Ahrendt S."/>
            <person name="Ng V."/>
            <person name="Barry K."/>
            <person name="Daum C."/>
            <person name="Grigoriev I.V."/>
            <person name="Hilden K.S."/>
            <person name="Makela M.R."/>
            <person name="de Vries R.P."/>
        </authorList>
    </citation>
    <scope>NUCLEOTIDE SEQUENCE [LARGE SCALE GENOMIC DNA]</scope>
    <source>
        <strain evidence="3">OM18370.1</strain>
    </source>
</reference>
<dbReference type="AlphaFoldDB" id="A0A4Q9MRE1"/>
<accession>A0A4Q9MRE1</accession>
<sequence length="531" mass="57767">MSWAAERRTTRAEDEAYSLLGIFDVNMPTLYGEGRRAFVRLQEEIMKRIPDQSLFTWGSARYLPTAVLDAHHAPDNTRIVASRRIRFEASSAGGATSVLFADSPRKFGDAWGVRALSHEELVQRLGLSSGTGAPPRIGPWKHTMTPYGVRTQIPLLPVNKVFPRSALAPNSDRDKSYSNVYFALLACEPSARPGHIMSIVCVLERARTGPSFTVATGGTWSVVKSAAECERHARAHTAFRVTALPPELLKRCLAHLSAEMLYVPLEDPRRLRVARPIWRQTEIRLAGWSAAILRELGYIVEGGRVRPRVHRYTLAKGEDAVGVEFEYSDSSESGWSTEILVVVSPLPGPARSNPGGGGTNARSASTRRRSARLGSRSPEDAPAASSSKRLRLGEYYDAKECRLLLSSGRYLTLLFMVHRISSVLGYLDVQVLGEGGRDSMSTTYSGSASGTMTHATGRSPSEASVSAVASARVGAPLAEADEYSEGGVVDQFELVEVPEIDLEAEEEMSSPAVSASSFKFLDEVEGLHSAT</sequence>
<feature type="domain" description="DUF8212" evidence="2">
    <location>
        <begin position="36"/>
        <end position="265"/>
    </location>
</feature>
<dbReference type="EMBL" id="ML143406">
    <property type="protein sequence ID" value="TBU30420.1"/>
    <property type="molecule type" value="Genomic_DNA"/>
</dbReference>
<dbReference type="Proteomes" id="UP000292957">
    <property type="component" value="Unassembled WGS sequence"/>
</dbReference>
<dbReference type="PANTHER" id="PTHR10622:SF10">
    <property type="entry name" value="HET DOMAIN-CONTAINING PROTEIN"/>
    <property type="match status" value="1"/>
</dbReference>
<feature type="region of interest" description="Disordered" evidence="1">
    <location>
        <begin position="439"/>
        <end position="463"/>
    </location>
</feature>
<evidence type="ECO:0000256" key="1">
    <source>
        <dbReference type="SAM" id="MobiDB-lite"/>
    </source>
</evidence>
<protein>
    <recommendedName>
        <fullName evidence="2">DUF8212 domain-containing protein</fullName>
    </recommendedName>
</protein>
<name>A0A4Q9MRE1_9APHY</name>
<feature type="compositionally biased region" description="Polar residues" evidence="1">
    <location>
        <begin position="439"/>
        <end position="458"/>
    </location>
</feature>
<dbReference type="PANTHER" id="PTHR10622">
    <property type="entry name" value="HET DOMAIN-CONTAINING PROTEIN"/>
    <property type="match status" value="1"/>
</dbReference>
<evidence type="ECO:0000259" key="2">
    <source>
        <dbReference type="Pfam" id="PF26640"/>
    </source>
</evidence>
<dbReference type="OrthoDB" id="10504788at2759"/>
<feature type="region of interest" description="Disordered" evidence="1">
    <location>
        <begin position="347"/>
        <end position="386"/>
    </location>
</feature>
<dbReference type="Pfam" id="PF26640">
    <property type="entry name" value="DUF8212"/>
    <property type="match status" value="1"/>
</dbReference>
<dbReference type="InterPro" id="IPR058525">
    <property type="entry name" value="DUF8212"/>
</dbReference>